<proteinExistence type="predicted"/>
<reference evidence="1 2" key="1">
    <citation type="journal article" date="2011" name="Int. J. Syst. Evol. Microbiol.">
        <title>Hymenobacter yonginensis sp. nov., isolated from a mesotrophic artificial lake.</title>
        <authorList>
            <person name="Joung Y."/>
            <person name="Cho S.H."/>
            <person name="Kim H."/>
            <person name="Kim S.B."/>
            <person name="Joh K."/>
        </authorList>
    </citation>
    <scope>NUCLEOTIDE SEQUENCE [LARGE SCALE GENOMIC DNA]</scope>
    <source>
        <strain evidence="1 2">KCTC 22745</strain>
    </source>
</reference>
<dbReference type="InterPro" id="IPR009057">
    <property type="entry name" value="Homeodomain-like_sf"/>
</dbReference>
<organism evidence="1 2">
    <name type="scientific">Hymenobacter yonginensis</name>
    <dbReference type="NCBI Taxonomy" id="748197"/>
    <lineage>
        <taxon>Bacteria</taxon>
        <taxon>Pseudomonadati</taxon>
        <taxon>Bacteroidota</taxon>
        <taxon>Cytophagia</taxon>
        <taxon>Cytophagales</taxon>
        <taxon>Hymenobacteraceae</taxon>
        <taxon>Hymenobacter</taxon>
    </lineage>
</organism>
<gene>
    <name evidence="1" type="ORF">O9Z63_10380</name>
</gene>
<dbReference type="EMBL" id="CP115396">
    <property type="protein sequence ID" value="WBO82795.1"/>
    <property type="molecule type" value="Genomic_DNA"/>
</dbReference>
<protein>
    <submittedName>
        <fullName evidence="1">Helix-turn-helix domain-containing protein</fullName>
    </submittedName>
</protein>
<dbReference type="RefSeq" id="WP_270125129.1">
    <property type="nucleotide sequence ID" value="NZ_CP115396.1"/>
</dbReference>
<keyword evidence="2" id="KW-1185">Reference proteome</keyword>
<name>A0ABY7PJQ5_9BACT</name>
<evidence type="ECO:0000313" key="2">
    <source>
        <dbReference type="Proteomes" id="UP001211872"/>
    </source>
</evidence>
<dbReference type="Pfam" id="PF13565">
    <property type="entry name" value="HTH_32"/>
    <property type="match status" value="1"/>
</dbReference>
<dbReference type="SUPFAM" id="SSF46689">
    <property type="entry name" value="Homeodomain-like"/>
    <property type="match status" value="1"/>
</dbReference>
<sequence>MGRQRQFFRLSAAEQQELQHYLLLPGLLRRQTNRAHTLLDWHAGLSAAESAEHLAMTEGRVYALRRAYQRQGLTAYLNTQPGGGAPTKLTPAVEAALLALLSRRSADAPRRWTLRQLAAYLVAQGHTKSICPVTVGKALHRLQQLLPTAAAGLRAA</sequence>
<dbReference type="Proteomes" id="UP001211872">
    <property type="component" value="Chromosome"/>
</dbReference>
<accession>A0ABY7PJQ5</accession>
<evidence type="ECO:0000313" key="1">
    <source>
        <dbReference type="EMBL" id="WBO82795.1"/>
    </source>
</evidence>